<keyword evidence="5" id="KW-0812">Transmembrane</keyword>
<comment type="subcellular location">
    <subcellularLocation>
        <location evidence="1">Nucleus</location>
    </subcellularLocation>
</comment>
<evidence type="ECO:0000256" key="3">
    <source>
        <dbReference type="ARBA" id="ARBA00023163"/>
    </source>
</evidence>
<proteinExistence type="predicted"/>
<dbReference type="AlphaFoldDB" id="A0A8S1ELD1"/>
<sequence length="388" mass="44581">MGRKRKFVQDGESGATNDYAMKLKISNNTEPHIRQIVRSIMHTMGDSLNPLPENEDQVIDILKNELIGLLNDSVEINKESKKASIELADMIFVLQNQKGLISRFIAYLIKRSEALKFTKSKMLSSTCGANSDVDDSDDDLENEEIEGIAVSADDLKRKGKKEKSPPPEDSLYIETKHAFEVIHFDFEQFANFNDELEKSRQNALLKFIAEIDSNDYSKFAEARRVSFQKTSTTVVMPNPSARKRISESNLQLLLKWIGRPPLKGECEEVFVAYFAKEVILEIVSNALLQKFSEPEGLFKNDLRTDMPKQEFNNWDLWGCAICFGIFMAFVLIATCTCINYCFIREQDELTKMEMFGYRHNIRRIRLGPHSRKTIARKMLEKEMEDADK</sequence>
<evidence type="ECO:0000256" key="2">
    <source>
        <dbReference type="ARBA" id="ARBA00023015"/>
    </source>
</evidence>
<keyword evidence="5" id="KW-1133">Transmembrane helix</keyword>
<organism evidence="6 7">
    <name type="scientific">Caenorhabditis bovis</name>
    <dbReference type="NCBI Taxonomy" id="2654633"/>
    <lineage>
        <taxon>Eukaryota</taxon>
        <taxon>Metazoa</taxon>
        <taxon>Ecdysozoa</taxon>
        <taxon>Nematoda</taxon>
        <taxon>Chromadorea</taxon>
        <taxon>Rhabditida</taxon>
        <taxon>Rhabditina</taxon>
        <taxon>Rhabditomorpha</taxon>
        <taxon>Rhabditoidea</taxon>
        <taxon>Rhabditidae</taxon>
        <taxon>Peloderinae</taxon>
        <taxon>Caenorhabditis</taxon>
    </lineage>
</organism>
<feature type="transmembrane region" description="Helical" evidence="5">
    <location>
        <begin position="314"/>
        <end position="342"/>
    </location>
</feature>
<gene>
    <name evidence="6" type="ORF">CBOVIS_LOCUS4715</name>
</gene>
<name>A0A8S1ELD1_9PELO</name>
<dbReference type="GO" id="GO:0005634">
    <property type="term" value="C:nucleus"/>
    <property type="evidence" value="ECO:0007669"/>
    <property type="project" value="UniProtKB-SubCell"/>
</dbReference>
<evidence type="ECO:0000256" key="4">
    <source>
        <dbReference type="ARBA" id="ARBA00023242"/>
    </source>
</evidence>
<accession>A0A8S1ELD1</accession>
<evidence type="ECO:0000256" key="5">
    <source>
        <dbReference type="SAM" id="Phobius"/>
    </source>
</evidence>
<keyword evidence="3" id="KW-0804">Transcription</keyword>
<dbReference type="Proteomes" id="UP000494206">
    <property type="component" value="Unassembled WGS sequence"/>
</dbReference>
<dbReference type="EMBL" id="CADEPM010000003">
    <property type="protein sequence ID" value="CAB3402043.1"/>
    <property type="molecule type" value="Genomic_DNA"/>
</dbReference>
<dbReference type="Pfam" id="PF21525">
    <property type="entry name" value="Nlp36"/>
    <property type="match status" value="1"/>
</dbReference>
<keyword evidence="7" id="KW-1185">Reference proteome</keyword>
<dbReference type="PANTHER" id="PTHR11380:SF16">
    <property type="entry name" value="TRANSCRIPTION INITIATION PROTEIN SPT3 HOMOLOG"/>
    <property type="match status" value="1"/>
</dbReference>
<keyword evidence="2" id="KW-0805">Transcription regulation</keyword>
<comment type="caution">
    <text evidence="6">The sequence shown here is derived from an EMBL/GenBank/DDBJ whole genome shotgun (WGS) entry which is preliminary data.</text>
</comment>
<dbReference type="PANTHER" id="PTHR11380">
    <property type="entry name" value="TRANSCRIPTION INITIATION FACTOR TFIID/SUPT3-RELATED"/>
    <property type="match status" value="1"/>
</dbReference>
<protein>
    <submittedName>
        <fullName evidence="6">Uncharacterized protein</fullName>
    </submittedName>
</protein>
<dbReference type="GO" id="GO:0003713">
    <property type="term" value="F:transcription coactivator activity"/>
    <property type="evidence" value="ECO:0007669"/>
    <property type="project" value="TreeGrafter"/>
</dbReference>
<dbReference type="GO" id="GO:0006366">
    <property type="term" value="P:transcription by RNA polymerase II"/>
    <property type="evidence" value="ECO:0007669"/>
    <property type="project" value="InterPro"/>
</dbReference>
<evidence type="ECO:0000313" key="6">
    <source>
        <dbReference type="EMBL" id="CAB3402043.1"/>
    </source>
</evidence>
<evidence type="ECO:0000256" key="1">
    <source>
        <dbReference type="ARBA" id="ARBA00004123"/>
    </source>
</evidence>
<dbReference type="OrthoDB" id="5814340at2759"/>
<keyword evidence="5" id="KW-0472">Membrane</keyword>
<reference evidence="6 7" key="1">
    <citation type="submission" date="2020-04" db="EMBL/GenBank/DDBJ databases">
        <authorList>
            <person name="Laetsch R D."/>
            <person name="Stevens L."/>
            <person name="Kumar S."/>
            <person name="Blaxter L. M."/>
        </authorList>
    </citation>
    <scope>NUCLEOTIDE SEQUENCE [LARGE SCALE GENOMIC DNA]</scope>
</reference>
<dbReference type="Pfam" id="PF02269">
    <property type="entry name" value="TFIID-18kDa"/>
    <property type="match status" value="1"/>
</dbReference>
<evidence type="ECO:0000313" key="7">
    <source>
        <dbReference type="Proteomes" id="UP000494206"/>
    </source>
</evidence>
<dbReference type="InterPro" id="IPR003195">
    <property type="entry name" value="TFIID_TAF13"/>
</dbReference>
<keyword evidence="4" id="KW-0539">Nucleus</keyword>